<feature type="compositionally biased region" description="Acidic residues" evidence="1">
    <location>
        <begin position="145"/>
        <end position="159"/>
    </location>
</feature>
<keyword evidence="4" id="KW-1185">Reference proteome</keyword>
<dbReference type="PANTHER" id="PTHR38790">
    <property type="entry name" value="2EXR DOMAIN-CONTAINING PROTEIN-RELATED"/>
    <property type="match status" value="1"/>
</dbReference>
<accession>A0A8H3J003</accession>
<feature type="region of interest" description="Disordered" evidence="1">
    <location>
        <begin position="1"/>
        <end position="26"/>
    </location>
</feature>
<sequence length="439" mass="50861">MAKRKSGAEKASNQPSRKRMAFTAPKTAATKAIIKRNAESSPLLRLPLEIRRKILIEVLGDRLIHLKKFDDDAVRFFDSDESTYDTRRFERWHVLVCDPAAAEPIERGHREQGKPEDGDGAETSQESDVSTNSSSNEESSNGESSTEDEDSDQVTDDESLSSVTASHGRYWKKKTRIAEKLKRMSQRKVQRLIGHGPENNYSWWKLDHPFGDGPVMRQSRSRGRYAHMRVTHLGLLRTCRQLYTEANPVLWETNIFSFNDVHSFTCFMNDRTNHQKSLLKKLRLAMGFRPVGVPSWSKSLTMALVKSLQGLRFLWVSIHHRPQIRFETLEKIGVLIWTVFHATHLDGIRKLATLPLTWVRVSVTNKNLGDYDLSDLSKLWTQQQREKYADMIRTRLLAVDGAELFQQEKEEMKAYWQREKEREEEQKAMRRPLRLNLPA</sequence>
<evidence type="ECO:0000256" key="1">
    <source>
        <dbReference type="SAM" id="MobiDB-lite"/>
    </source>
</evidence>
<feature type="compositionally biased region" description="Basic and acidic residues" evidence="1">
    <location>
        <begin position="104"/>
        <end position="117"/>
    </location>
</feature>
<dbReference type="OrthoDB" id="5413827at2759"/>
<organism evidence="3 4">
    <name type="scientific">Heterodermia speciosa</name>
    <dbReference type="NCBI Taxonomy" id="116794"/>
    <lineage>
        <taxon>Eukaryota</taxon>
        <taxon>Fungi</taxon>
        <taxon>Dikarya</taxon>
        <taxon>Ascomycota</taxon>
        <taxon>Pezizomycotina</taxon>
        <taxon>Lecanoromycetes</taxon>
        <taxon>OSLEUM clade</taxon>
        <taxon>Lecanoromycetidae</taxon>
        <taxon>Caliciales</taxon>
        <taxon>Physciaceae</taxon>
        <taxon>Heterodermia</taxon>
    </lineage>
</organism>
<proteinExistence type="predicted"/>
<reference evidence="3" key="1">
    <citation type="submission" date="2021-03" db="EMBL/GenBank/DDBJ databases">
        <authorList>
            <person name="Tagirdzhanova G."/>
        </authorList>
    </citation>
    <scope>NUCLEOTIDE SEQUENCE</scope>
</reference>
<protein>
    <recommendedName>
        <fullName evidence="2">DUF7730 domain-containing protein</fullName>
    </recommendedName>
</protein>
<dbReference type="InterPro" id="IPR056632">
    <property type="entry name" value="DUF7730"/>
</dbReference>
<dbReference type="AlphaFoldDB" id="A0A8H3J003"/>
<gene>
    <name evidence="3" type="ORF">HETSPECPRED_000762</name>
</gene>
<feature type="compositionally biased region" description="Basic and acidic residues" evidence="1">
    <location>
        <begin position="418"/>
        <end position="428"/>
    </location>
</feature>
<name>A0A8H3J003_9LECA</name>
<evidence type="ECO:0000313" key="4">
    <source>
        <dbReference type="Proteomes" id="UP000664521"/>
    </source>
</evidence>
<evidence type="ECO:0000259" key="2">
    <source>
        <dbReference type="Pfam" id="PF24864"/>
    </source>
</evidence>
<dbReference type="EMBL" id="CAJPDS010000108">
    <property type="protein sequence ID" value="CAF9938075.1"/>
    <property type="molecule type" value="Genomic_DNA"/>
</dbReference>
<feature type="domain" description="DUF7730" evidence="2">
    <location>
        <begin position="225"/>
        <end position="293"/>
    </location>
</feature>
<comment type="caution">
    <text evidence="3">The sequence shown here is derived from an EMBL/GenBank/DDBJ whole genome shotgun (WGS) entry which is preliminary data.</text>
</comment>
<feature type="region of interest" description="Disordered" evidence="1">
    <location>
        <begin position="418"/>
        <end position="439"/>
    </location>
</feature>
<evidence type="ECO:0000313" key="3">
    <source>
        <dbReference type="EMBL" id="CAF9938075.1"/>
    </source>
</evidence>
<feature type="region of interest" description="Disordered" evidence="1">
    <location>
        <begin position="103"/>
        <end position="167"/>
    </location>
</feature>
<dbReference type="Pfam" id="PF24864">
    <property type="entry name" value="DUF7730"/>
    <property type="match status" value="1"/>
</dbReference>
<dbReference type="Proteomes" id="UP000664521">
    <property type="component" value="Unassembled WGS sequence"/>
</dbReference>
<feature type="compositionally biased region" description="Low complexity" evidence="1">
    <location>
        <begin position="123"/>
        <end position="144"/>
    </location>
</feature>